<proteinExistence type="inferred from homology"/>
<dbReference type="NCBIfam" id="TIGR01181">
    <property type="entry name" value="dTDP_gluc_dehyt"/>
    <property type="match status" value="1"/>
</dbReference>
<dbReference type="Pfam" id="PF16363">
    <property type="entry name" value="GDP_Man_Dehyd"/>
    <property type="match status" value="1"/>
</dbReference>
<name>A0AAU9EPZ6_9FIRM</name>
<dbReference type="EC" id="4.2.1.46" evidence="4 8"/>
<dbReference type="InterPro" id="IPR036291">
    <property type="entry name" value="NAD(P)-bd_dom_sf"/>
</dbReference>
<reference evidence="10 11" key="1">
    <citation type="submission" date="2023-08" db="EMBL/GenBank/DDBJ databases">
        <title>Helicovermis profunda gen. nov., sp. nov., a novel mesophilic, fermentative bacterium within the Bacillota from a deep-sea hydrothermal vent chimney.</title>
        <authorList>
            <person name="Miyazaki U."/>
            <person name="Mizutani D."/>
            <person name="Hashimoto Y."/>
            <person name="Tame A."/>
            <person name="Sawayama S."/>
            <person name="Miyazaki J."/>
            <person name="Takai K."/>
            <person name="Nakagawa S."/>
        </authorList>
    </citation>
    <scope>NUCLEOTIDE SEQUENCE [LARGE SCALE GENOMIC DNA]</scope>
    <source>
        <strain evidence="10 11">S502</strain>
    </source>
</reference>
<evidence type="ECO:0000256" key="5">
    <source>
        <dbReference type="ARBA" id="ARBA00016977"/>
    </source>
</evidence>
<sequence>MKTILVTGGLGFVGSNFIKYILKKYKNYIIVNIDKITYSGNLEYLKDVEKESRYYFEKGDIADMSFILSVFKKYDIDYIINIAAETHVDRSIEDSNPFVRTNIVGTSILLDVAKKEWQINTDNHGYPIYKDNVRFIQISTDEVYGSYTDEEIFTEKTNLLATNPYAASKASADLMVISYGKTFKLPFNITRCANNYGKYQFPEKLIPLVIKKCINNEEIPLYGDGKQIREWIHVLDHVRAIDVILHDGILFEIYNITTNEEKQNIDVVKKIIDIVGKDYSLIKNVEDRLSHDVKYSINADKLKNTLNWSPIYNFDVELENVVNWYLENSWIFE</sequence>
<evidence type="ECO:0000313" key="11">
    <source>
        <dbReference type="Proteomes" id="UP001321786"/>
    </source>
</evidence>
<evidence type="ECO:0000259" key="9">
    <source>
        <dbReference type="Pfam" id="PF16363"/>
    </source>
</evidence>
<dbReference type="InterPro" id="IPR016040">
    <property type="entry name" value="NAD(P)-bd_dom"/>
</dbReference>
<accession>A0AAU9EPZ6</accession>
<comment type="cofactor">
    <cofactor evidence="2 8">
        <name>NAD(+)</name>
        <dbReference type="ChEBI" id="CHEBI:57540"/>
    </cofactor>
</comment>
<dbReference type="GO" id="GO:0008460">
    <property type="term" value="F:dTDP-glucose 4,6-dehydratase activity"/>
    <property type="evidence" value="ECO:0007669"/>
    <property type="project" value="UniProtKB-EC"/>
</dbReference>
<dbReference type="GO" id="GO:0009225">
    <property type="term" value="P:nucleotide-sugar metabolic process"/>
    <property type="evidence" value="ECO:0007669"/>
    <property type="project" value="InterPro"/>
</dbReference>
<evidence type="ECO:0000256" key="7">
    <source>
        <dbReference type="ARBA" id="ARBA00023239"/>
    </source>
</evidence>
<protein>
    <recommendedName>
        <fullName evidence="5 8">dTDP-glucose 4,6-dehydratase</fullName>
        <ecNumber evidence="4 8">4.2.1.46</ecNumber>
    </recommendedName>
</protein>
<evidence type="ECO:0000256" key="8">
    <source>
        <dbReference type="RuleBase" id="RU004473"/>
    </source>
</evidence>
<comment type="similarity">
    <text evidence="3 8">Belongs to the NAD(P)-dependent epimerase/dehydratase family. dTDP-glucose dehydratase subfamily.</text>
</comment>
<dbReference type="InterPro" id="IPR005888">
    <property type="entry name" value="dTDP_Gluc_deHydtase"/>
</dbReference>
<dbReference type="Proteomes" id="UP001321786">
    <property type="component" value="Chromosome"/>
</dbReference>
<keyword evidence="6" id="KW-0520">NAD</keyword>
<dbReference type="EMBL" id="AP028654">
    <property type="protein sequence ID" value="BEP28525.1"/>
    <property type="molecule type" value="Genomic_DNA"/>
</dbReference>
<evidence type="ECO:0000256" key="4">
    <source>
        <dbReference type="ARBA" id="ARBA00011990"/>
    </source>
</evidence>
<evidence type="ECO:0000313" key="10">
    <source>
        <dbReference type="EMBL" id="BEP28525.1"/>
    </source>
</evidence>
<evidence type="ECO:0000256" key="1">
    <source>
        <dbReference type="ARBA" id="ARBA00001539"/>
    </source>
</evidence>
<dbReference type="KEGG" id="hprf:HLPR_08560"/>
<feature type="domain" description="NAD(P)-binding" evidence="9">
    <location>
        <begin position="5"/>
        <end position="315"/>
    </location>
</feature>
<dbReference type="Gene3D" id="3.40.50.720">
    <property type="entry name" value="NAD(P)-binding Rossmann-like Domain"/>
    <property type="match status" value="1"/>
</dbReference>
<dbReference type="CDD" id="cd05246">
    <property type="entry name" value="dTDP_GD_SDR_e"/>
    <property type="match status" value="1"/>
</dbReference>
<gene>
    <name evidence="10" type="primary">rfbB</name>
    <name evidence="10" type="ORF">HLPR_08560</name>
</gene>
<dbReference type="SUPFAM" id="SSF51735">
    <property type="entry name" value="NAD(P)-binding Rossmann-fold domains"/>
    <property type="match status" value="1"/>
</dbReference>
<comment type="catalytic activity">
    <reaction evidence="1 8">
        <text>dTDP-alpha-D-glucose = dTDP-4-dehydro-6-deoxy-alpha-D-glucose + H2O</text>
        <dbReference type="Rhea" id="RHEA:17221"/>
        <dbReference type="ChEBI" id="CHEBI:15377"/>
        <dbReference type="ChEBI" id="CHEBI:57477"/>
        <dbReference type="ChEBI" id="CHEBI:57649"/>
        <dbReference type="EC" id="4.2.1.46"/>
    </reaction>
</comment>
<dbReference type="Gene3D" id="3.90.25.10">
    <property type="entry name" value="UDP-galactose 4-epimerase, domain 1"/>
    <property type="match status" value="1"/>
</dbReference>
<evidence type="ECO:0000256" key="6">
    <source>
        <dbReference type="ARBA" id="ARBA00023027"/>
    </source>
</evidence>
<evidence type="ECO:0000256" key="3">
    <source>
        <dbReference type="ARBA" id="ARBA00008178"/>
    </source>
</evidence>
<dbReference type="AlphaFoldDB" id="A0AAU9EPZ6"/>
<dbReference type="PANTHER" id="PTHR43000">
    <property type="entry name" value="DTDP-D-GLUCOSE 4,6-DEHYDRATASE-RELATED"/>
    <property type="match status" value="1"/>
</dbReference>
<organism evidence="10 11">
    <name type="scientific">Helicovermis profundi</name>
    <dbReference type="NCBI Taxonomy" id="3065157"/>
    <lineage>
        <taxon>Bacteria</taxon>
        <taxon>Bacillati</taxon>
        <taxon>Bacillota</taxon>
        <taxon>Clostridia</taxon>
        <taxon>Helicovermis</taxon>
    </lineage>
</organism>
<keyword evidence="7 8" id="KW-0456">Lyase</keyword>
<evidence type="ECO:0000256" key="2">
    <source>
        <dbReference type="ARBA" id="ARBA00001911"/>
    </source>
</evidence>
<dbReference type="RefSeq" id="WP_338536840.1">
    <property type="nucleotide sequence ID" value="NZ_AP028654.1"/>
</dbReference>
<keyword evidence="11" id="KW-1185">Reference proteome</keyword>